<sequence>MAIIFTSIRPSLRRWLGQPICGVNSQPTSLLLNQPVDILFQILECLPPESSMAVTLTCKSAFRAFFPAVKSRLDGPGLRNLLLLLEESVSRDLFFCHNCTRLHRFKSSWAPGCQYQSSLGLPCEPKVTNVGDLYIGFHHIRLVMNSHFFGPGHGLSLNRFETKFTHRCTSWETHYAARILQDQLFLRVSHRLLLNKKHHSISTSIRTAIRNDCPHHICHHITTHPPTRNPRDPYAVLPTQIPDLTPLGGKFDNYSDDVKDFDNAPGSCCICLTDFTTTVKQRKADSNSEPEMLDVAVVSYHQLGHCRSPSDWKWLTFSAPYSQYPSGFITRANHAEPYYDLGGVKKRWDMGDSKVFMDSK</sequence>
<proteinExistence type="predicted"/>
<dbReference type="Proteomes" id="UP001497700">
    <property type="component" value="Unassembled WGS sequence"/>
</dbReference>
<organism evidence="1 2">
    <name type="scientific">Hypoxylon rubiginosum</name>
    <dbReference type="NCBI Taxonomy" id="110542"/>
    <lineage>
        <taxon>Eukaryota</taxon>
        <taxon>Fungi</taxon>
        <taxon>Dikarya</taxon>
        <taxon>Ascomycota</taxon>
        <taxon>Pezizomycotina</taxon>
        <taxon>Sordariomycetes</taxon>
        <taxon>Xylariomycetidae</taxon>
        <taxon>Xylariales</taxon>
        <taxon>Hypoxylaceae</taxon>
        <taxon>Hypoxylon</taxon>
    </lineage>
</organism>
<accession>A0ACB9Z7G9</accession>
<dbReference type="EMBL" id="MU393449">
    <property type="protein sequence ID" value="KAI4867257.1"/>
    <property type="molecule type" value="Genomic_DNA"/>
</dbReference>
<gene>
    <name evidence="1" type="ORF">F4820DRAFT_213745</name>
</gene>
<keyword evidence="2" id="KW-1185">Reference proteome</keyword>
<comment type="caution">
    <text evidence="1">The sequence shown here is derived from an EMBL/GenBank/DDBJ whole genome shotgun (WGS) entry which is preliminary data.</text>
</comment>
<reference evidence="1 2" key="1">
    <citation type="journal article" date="2022" name="New Phytol.">
        <title>Ecological generalism drives hyperdiversity of secondary metabolite gene clusters in xylarialean endophytes.</title>
        <authorList>
            <person name="Franco M.E.E."/>
            <person name="Wisecaver J.H."/>
            <person name="Arnold A.E."/>
            <person name="Ju Y.M."/>
            <person name="Slot J.C."/>
            <person name="Ahrendt S."/>
            <person name="Moore L.P."/>
            <person name="Eastman K.E."/>
            <person name="Scott K."/>
            <person name="Konkel Z."/>
            <person name="Mondo S.J."/>
            <person name="Kuo A."/>
            <person name="Hayes R.D."/>
            <person name="Haridas S."/>
            <person name="Andreopoulos B."/>
            <person name="Riley R."/>
            <person name="LaButti K."/>
            <person name="Pangilinan J."/>
            <person name="Lipzen A."/>
            <person name="Amirebrahimi M."/>
            <person name="Yan J."/>
            <person name="Adam C."/>
            <person name="Keymanesh K."/>
            <person name="Ng V."/>
            <person name="Louie K."/>
            <person name="Northen T."/>
            <person name="Drula E."/>
            <person name="Henrissat B."/>
            <person name="Hsieh H.M."/>
            <person name="Youens-Clark K."/>
            <person name="Lutzoni F."/>
            <person name="Miadlikowska J."/>
            <person name="Eastwood D.C."/>
            <person name="Hamelin R.C."/>
            <person name="Grigoriev I.V."/>
            <person name="U'Ren J.M."/>
        </authorList>
    </citation>
    <scope>NUCLEOTIDE SEQUENCE [LARGE SCALE GENOMIC DNA]</scope>
    <source>
        <strain evidence="1 2">CBS 119005</strain>
    </source>
</reference>
<evidence type="ECO:0000313" key="2">
    <source>
        <dbReference type="Proteomes" id="UP001497700"/>
    </source>
</evidence>
<name>A0ACB9Z7G9_9PEZI</name>
<evidence type="ECO:0000313" key="1">
    <source>
        <dbReference type="EMBL" id="KAI4867257.1"/>
    </source>
</evidence>
<protein>
    <submittedName>
        <fullName evidence="1">Uncharacterized protein</fullName>
    </submittedName>
</protein>